<dbReference type="Proteomes" id="UP000251942">
    <property type="component" value="Unassembled WGS sequence"/>
</dbReference>
<sequence>MLYRLLINYLRIKLMRIILNRIANKLVQTNYMGQTGFLATIARFIATHFLNSPRGAK</sequence>
<dbReference type="EMBL" id="UASS01000001">
    <property type="protein sequence ID" value="SPX59350.1"/>
    <property type="molecule type" value="Genomic_DNA"/>
</dbReference>
<evidence type="ECO:0000313" key="2">
    <source>
        <dbReference type="EMBL" id="SPX59350.1"/>
    </source>
</evidence>
<proteinExistence type="predicted"/>
<reference evidence="2 4" key="2">
    <citation type="submission" date="2018-06" db="EMBL/GenBank/DDBJ databases">
        <authorList>
            <consortium name="Pathogen Informatics"/>
            <person name="Doyle S."/>
        </authorList>
    </citation>
    <scope>NUCLEOTIDE SEQUENCE [LARGE SCALE GENOMIC DNA]</scope>
    <source>
        <strain evidence="2 4">NCTC12022</strain>
    </source>
</reference>
<gene>
    <name evidence="1" type="ORF">Lfee_1124</name>
    <name evidence="2" type="ORF">NCTC12022_00171</name>
</gene>
<dbReference type="Proteomes" id="UP000054698">
    <property type="component" value="Unassembled WGS sequence"/>
</dbReference>
<protein>
    <submittedName>
        <fullName evidence="1">Uncharacterized protein</fullName>
    </submittedName>
</protein>
<dbReference type="EMBL" id="LNYB01000031">
    <property type="protein sequence ID" value="KTD01520.1"/>
    <property type="molecule type" value="Genomic_DNA"/>
</dbReference>
<evidence type="ECO:0000313" key="4">
    <source>
        <dbReference type="Proteomes" id="UP000251942"/>
    </source>
</evidence>
<dbReference type="PATRIC" id="fig|453.4.peg.1207"/>
<evidence type="ECO:0000313" key="1">
    <source>
        <dbReference type="EMBL" id="KTD01520.1"/>
    </source>
</evidence>
<evidence type="ECO:0000313" key="3">
    <source>
        <dbReference type="Proteomes" id="UP000054698"/>
    </source>
</evidence>
<keyword evidence="3" id="KW-1185">Reference proteome</keyword>
<accession>A0A0W0U0R8</accession>
<name>A0A0W0U0R8_9GAMM</name>
<dbReference type="STRING" id="453.Lfee_1124"/>
<reference evidence="1 3" key="1">
    <citation type="submission" date="2015-11" db="EMBL/GenBank/DDBJ databases">
        <title>Genomic analysis of 38 Legionella species identifies large and diverse effector repertoires.</title>
        <authorList>
            <person name="Burstein D."/>
            <person name="Amaro F."/>
            <person name="Zusman T."/>
            <person name="Lifshitz Z."/>
            <person name="Cohen O."/>
            <person name="Gilbert J.A."/>
            <person name="Pupko T."/>
            <person name="Shuman H.A."/>
            <person name="Segal G."/>
        </authorList>
    </citation>
    <scope>NUCLEOTIDE SEQUENCE [LARGE SCALE GENOMIC DNA]</scope>
    <source>
        <strain evidence="1 3">WO-44C</strain>
    </source>
</reference>
<dbReference type="AlphaFoldDB" id="A0A0W0U0R8"/>
<organism evidence="1 3">
    <name type="scientific">Legionella feeleii</name>
    <dbReference type="NCBI Taxonomy" id="453"/>
    <lineage>
        <taxon>Bacteria</taxon>
        <taxon>Pseudomonadati</taxon>
        <taxon>Pseudomonadota</taxon>
        <taxon>Gammaproteobacteria</taxon>
        <taxon>Legionellales</taxon>
        <taxon>Legionellaceae</taxon>
        <taxon>Legionella</taxon>
    </lineage>
</organism>